<dbReference type="VEuPathDB" id="FungiDB:VP01_240g4"/>
<organism evidence="2 3">
    <name type="scientific">Puccinia sorghi</name>
    <dbReference type="NCBI Taxonomy" id="27349"/>
    <lineage>
        <taxon>Eukaryota</taxon>
        <taxon>Fungi</taxon>
        <taxon>Dikarya</taxon>
        <taxon>Basidiomycota</taxon>
        <taxon>Pucciniomycotina</taxon>
        <taxon>Pucciniomycetes</taxon>
        <taxon>Pucciniales</taxon>
        <taxon>Pucciniaceae</taxon>
        <taxon>Puccinia</taxon>
    </lineage>
</organism>
<name>A0A0L6V8H9_9BASI</name>
<evidence type="ECO:0000313" key="2">
    <source>
        <dbReference type="EMBL" id="KNZ56410.1"/>
    </source>
</evidence>
<gene>
    <name evidence="2" type="ORF">VP01_240g4</name>
</gene>
<evidence type="ECO:0000313" key="3">
    <source>
        <dbReference type="Proteomes" id="UP000037035"/>
    </source>
</evidence>
<dbReference type="AlphaFoldDB" id="A0A0L6V8H9"/>
<feature type="domain" description="Integrase zinc-binding" evidence="1">
    <location>
        <begin position="4"/>
        <end position="45"/>
    </location>
</feature>
<comment type="caution">
    <text evidence="2">The sequence shown here is derived from an EMBL/GenBank/DDBJ whole genome shotgun (WGS) entry which is preliminary data.</text>
</comment>
<dbReference type="EMBL" id="LAVV01007292">
    <property type="protein sequence ID" value="KNZ56410.1"/>
    <property type="molecule type" value="Genomic_DNA"/>
</dbReference>
<evidence type="ECO:0000259" key="1">
    <source>
        <dbReference type="Pfam" id="PF17921"/>
    </source>
</evidence>
<sequence length="214" mass="23782">MTQLAGFPGCNKNLSLVQRSFTWMSVKQLVNRYVDGCDSFQRTKPCTLWKENCLVLLWITGITSKLNFSHSDNKHSLSLLFAVFLTLKKTCSHFYSCPAHNFIPASPWAPAPPPNSLLISTPCSTVPNQLPLYLPHSSGPLLCKLWSALATQPVLFAPTAPSKPPKPPPSLSLPLTKAKDNLYHQTNWAKVLPTIEFAHNNHNHISIPFFSLPP</sequence>
<dbReference type="InterPro" id="IPR041588">
    <property type="entry name" value="Integrase_H2C2"/>
</dbReference>
<reference evidence="2 3" key="1">
    <citation type="submission" date="2015-08" db="EMBL/GenBank/DDBJ databases">
        <title>Next Generation Sequencing and Analysis of the Genome of Puccinia sorghi L Schw, the Causal Agent of Maize Common Rust.</title>
        <authorList>
            <person name="Rochi L."/>
            <person name="Burguener G."/>
            <person name="Darino M."/>
            <person name="Turjanski A."/>
            <person name="Kreff E."/>
            <person name="Dieguez M.J."/>
            <person name="Sacco F."/>
        </authorList>
    </citation>
    <scope>NUCLEOTIDE SEQUENCE [LARGE SCALE GENOMIC DNA]</scope>
    <source>
        <strain evidence="2 3">RO10H11247</strain>
    </source>
</reference>
<keyword evidence="3" id="KW-1185">Reference proteome</keyword>
<protein>
    <recommendedName>
        <fullName evidence="1">Integrase zinc-binding domain-containing protein</fullName>
    </recommendedName>
</protein>
<dbReference type="Pfam" id="PF17921">
    <property type="entry name" value="Integrase_H2C2"/>
    <property type="match status" value="1"/>
</dbReference>
<proteinExistence type="predicted"/>
<dbReference type="Proteomes" id="UP000037035">
    <property type="component" value="Unassembled WGS sequence"/>
</dbReference>
<accession>A0A0L6V8H9</accession>